<dbReference type="Gene3D" id="1.10.357.10">
    <property type="entry name" value="Tetracycline Repressor, domain 2"/>
    <property type="match status" value="1"/>
</dbReference>
<comment type="caution">
    <text evidence="6">The sequence shown here is derived from an EMBL/GenBank/DDBJ whole genome shotgun (WGS) entry which is preliminary data.</text>
</comment>
<evidence type="ECO:0000313" key="6">
    <source>
        <dbReference type="EMBL" id="GAD68804.1"/>
    </source>
</evidence>
<accession>U3BGL2</accession>
<keyword evidence="7" id="KW-1185">Reference proteome</keyword>
<dbReference type="InterPro" id="IPR001647">
    <property type="entry name" value="HTH_TetR"/>
</dbReference>
<evidence type="ECO:0000259" key="5">
    <source>
        <dbReference type="PROSITE" id="PS50977"/>
    </source>
</evidence>
<dbReference type="eggNOG" id="COG1309">
    <property type="taxonomic scope" value="Bacteria"/>
</dbReference>
<dbReference type="PROSITE" id="PS50977">
    <property type="entry name" value="HTH_TETR_2"/>
    <property type="match status" value="1"/>
</dbReference>
<evidence type="ECO:0000256" key="1">
    <source>
        <dbReference type="ARBA" id="ARBA00023015"/>
    </source>
</evidence>
<dbReference type="InterPro" id="IPR009057">
    <property type="entry name" value="Homeodomain-like_sf"/>
</dbReference>
<keyword evidence="3" id="KW-0804">Transcription</keyword>
<dbReference type="AlphaFoldDB" id="U3BGL2"/>
<organism evidence="6 7">
    <name type="scientific">Vibrio proteolyticus NBRC 13287</name>
    <dbReference type="NCBI Taxonomy" id="1219065"/>
    <lineage>
        <taxon>Bacteria</taxon>
        <taxon>Pseudomonadati</taxon>
        <taxon>Pseudomonadota</taxon>
        <taxon>Gammaproteobacteria</taxon>
        <taxon>Vibrionales</taxon>
        <taxon>Vibrionaceae</taxon>
        <taxon>Vibrio</taxon>
    </lineage>
</organism>
<dbReference type="PANTHER" id="PTHR47506">
    <property type="entry name" value="TRANSCRIPTIONAL REGULATORY PROTEIN"/>
    <property type="match status" value="1"/>
</dbReference>
<protein>
    <submittedName>
        <fullName evidence="6">Putative TetR family transcriptional regulator</fullName>
    </submittedName>
</protein>
<name>U3BGL2_VIBPR</name>
<dbReference type="Proteomes" id="UP000016570">
    <property type="component" value="Unassembled WGS sequence"/>
</dbReference>
<reference evidence="6 7" key="1">
    <citation type="submission" date="2013-09" db="EMBL/GenBank/DDBJ databases">
        <title>Whole genome shotgun sequence of Vibrio proteolyticus NBRC 13287.</title>
        <authorList>
            <person name="Isaki S."/>
            <person name="Hosoyama A."/>
            <person name="Numata M."/>
            <person name="Hashimoto M."/>
            <person name="Hosoyama Y."/>
            <person name="Tsuchikane K."/>
            <person name="Noguchi M."/>
            <person name="Hirakata S."/>
            <person name="Ichikawa N."/>
            <person name="Ohji S."/>
            <person name="Yamazoe A."/>
            <person name="Fujita N."/>
        </authorList>
    </citation>
    <scope>NUCLEOTIDE SEQUENCE [LARGE SCALE GENOMIC DNA]</scope>
    <source>
        <strain evidence="6 7">NBRC 13287</strain>
    </source>
</reference>
<evidence type="ECO:0000313" key="7">
    <source>
        <dbReference type="Proteomes" id="UP000016570"/>
    </source>
</evidence>
<evidence type="ECO:0000256" key="4">
    <source>
        <dbReference type="PROSITE-ProRule" id="PRU00335"/>
    </source>
</evidence>
<evidence type="ECO:0000256" key="2">
    <source>
        <dbReference type="ARBA" id="ARBA00023125"/>
    </source>
</evidence>
<dbReference type="Pfam" id="PF00440">
    <property type="entry name" value="TetR_N"/>
    <property type="match status" value="1"/>
</dbReference>
<dbReference type="PRINTS" id="PR00455">
    <property type="entry name" value="HTHTETR"/>
</dbReference>
<feature type="domain" description="HTH tetR-type" evidence="5">
    <location>
        <begin position="2"/>
        <end position="62"/>
    </location>
</feature>
<proteinExistence type="predicted"/>
<dbReference type="RefSeq" id="WP_021706772.1">
    <property type="nucleotide sequence ID" value="NZ_BATJ01000019.1"/>
</dbReference>
<dbReference type="STRING" id="1219065.VPR01S_19_00860"/>
<keyword evidence="1" id="KW-0805">Transcription regulation</keyword>
<keyword evidence="2 4" id="KW-0238">DNA-binding</keyword>
<dbReference type="SUPFAM" id="SSF48498">
    <property type="entry name" value="Tetracyclin repressor-like, C-terminal domain"/>
    <property type="match status" value="1"/>
</dbReference>
<dbReference type="InterPro" id="IPR036271">
    <property type="entry name" value="Tet_transcr_reg_TetR-rel_C_sf"/>
</dbReference>
<dbReference type="EMBL" id="BATJ01000019">
    <property type="protein sequence ID" value="GAD68804.1"/>
    <property type="molecule type" value="Genomic_DNA"/>
</dbReference>
<gene>
    <name evidence="6" type="ORF">VPR01S_19_00860</name>
</gene>
<evidence type="ECO:0000256" key="3">
    <source>
        <dbReference type="ARBA" id="ARBA00023163"/>
    </source>
</evidence>
<dbReference type="SUPFAM" id="SSF46689">
    <property type="entry name" value="Homeodomain-like"/>
    <property type="match status" value="1"/>
</dbReference>
<sequence>MSDKRNLLVDTALRLFYDHGVNNVGINEVLKVAGVAKKTLYHHFSSKEALVLATLEARDQRFLSWLDGCLSGQTDDAAVVQALFHALDDWFHDRVAELDTFRGCFFINTSAELGEKDSRIAEYCAAHKRHVRALIRNRLECRDAQWLDLLCLLKEGAIVSAHISAERDAALRCIPLALTHLSHLRH</sequence>
<dbReference type="GO" id="GO:0003677">
    <property type="term" value="F:DNA binding"/>
    <property type="evidence" value="ECO:0007669"/>
    <property type="project" value="UniProtKB-UniRule"/>
</dbReference>
<dbReference type="PANTHER" id="PTHR47506:SF3">
    <property type="entry name" value="HTH-TYPE TRANSCRIPTIONAL REGULATOR LMRA"/>
    <property type="match status" value="1"/>
</dbReference>
<feature type="DNA-binding region" description="H-T-H motif" evidence="4">
    <location>
        <begin position="25"/>
        <end position="44"/>
    </location>
</feature>